<gene>
    <name evidence="1" type="ORF">ACFQ5J_13925</name>
</gene>
<comment type="caution">
    <text evidence="1">The sequence shown here is derived from an EMBL/GenBank/DDBJ whole genome shotgun (WGS) entry which is preliminary data.</text>
</comment>
<dbReference type="EMBL" id="JBHTON010000057">
    <property type="protein sequence ID" value="MFD1486326.1"/>
    <property type="molecule type" value="Genomic_DNA"/>
</dbReference>
<accession>A0ABW4ECC7</accession>
<dbReference type="Pfam" id="PF14189">
    <property type="entry name" value="DUF4312"/>
    <property type="match status" value="1"/>
</dbReference>
<dbReference type="Proteomes" id="UP001597252">
    <property type="component" value="Unassembled WGS sequence"/>
</dbReference>
<evidence type="ECO:0000313" key="1">
    <source>
        <dbReference type="EMBL" id="MFD1486326.1"/>
    </source>
</evidence>
<proteinExistence type="predicted"/>
<name>A0ABW4ECC7_9LACO</name>
<sequence>MAINVESKQSVVVEGTGETKQQAFASALANIQKQLIANTHKTILRIIPEQVTPLLLKEETYTEKFLFFFFKRQRTTFHVKLDVEVTITSIDLDALQFDQETLQSPDALPLPRFKRTSKGVK</sequence>
<dbReference type="NCBIfam" id="TIGR03578">
    <property type="entry name" value="EF_0831"/>
    <property type="match status" value="1"/>
</dbReference>
<dbReference type="InterPro" id="IPR020037">
    <property type="entry name" value="DUF4312"/>
</dbReference>
<dbReference type="RefSeq" id="WP_125753954.1">
    <property type="nucleotide sequence ID" value="NZ_JBHTON010000057.1"/>
</dbReference>
<keyword evidence="2" id="KW-1185">Reference proteome</keyword>
<reference evidence="2" key="1">
    <citation type="journal article" date="2019" name="Int. J. Syst. Evol. Microbiol.">
        <title>The Global Catalogue of Microorganisms (GCM) 10K type strain sequencing project: providing services to taxonomists for standard genome sequencing and annotation.</title>
        <authorList>
            <consortium name="The Broad Institute Genomics Platform"/>
            <consortium name="The Broad Institute Genome Sequencing Center for Infectious Disease"/>
            <person name="Wu L."/>
            <person name="Ma J."/>
        </authorList>
    </citation>
    <scope>NUCLEOTIDE SEQUENCE [LARGE SCALE GENOMIC DNA]</scope>
    <source>
        <strain evidence="2">CCM 8903</strain>
    </source>
</reference>
<protein>
    <submittedName>
        <fullName evidence="1">DUF4312 family protein</fullName>
    </submittedName>
</protein>
<organism evidence="1 2">
    <name type="scientific">Lacticaseibacillus baoqingensis</name>
    <dbReference type="NCBI Taxonomy" id="2486013"/>
    <lineage>
        <taxon>Bacteria</taxon>
        <taxon>Bacillati</taxon>
        <taxon>Bacillota</taxon>
        <taxon>Bacilli</taxon>
        <taxon>Lactobacillales</taxon>
        <taxon>Lactobacillaceae</taxon>
        <taxon>Lacticaseibacillus</taxon>
    </lineage>
</organism>
<evidence type="ECO:0000313" key="2">
    <source>
        <dbReference type="Proteomes" id="UP001597252"/>
    </source>
</evidence>